<dbReference type="InterPro" id="IPR010656">
    <property type="entry name" value="DctM"/>
</dbReference>
<keyword evidence="3 7" id="KW-0997">Cell inner membrane</keyword>
<evidence type="ECO:0000313" key="9">
    <source>
        <dbReference type="EMBL" id="MCP1675735.1"/>
    </source>
</evidence>
<feature type="transmembrane region" description="Helical" evidence="7">
    <location>
        <begin position="57"/>
        <end position="77"/>
    </location>
</feature>
<comment type="caution">
    <text evidence="7">Lacks conserved residue(s) required for the propagation of feature annotation.</text>
</comment>
<feature type="transmembrane region" description="Helical" evidence="7">
    <location>
        <begin position="410"/>
        <end position="431"/>
    </location>
</feature>
<dbReference type="GO" id="GO:0005886">
    <property type="term" value="C:plasma membrane"/>
    <property type="evidence" value="ECO:0007669"/>
    <property type="project" value="UniProtKB-SubCell"/>
</dbReference>
<dbReference type="Pfam" id="PF06808">
    <property type="entry name" value="DctM"/>
    <property type="match status" value="1"/>
</dbReference>
<dbReference type="PIRSF" id="PIRSF006066">
    <property type="entry name" value="HI0050"/>
    <property type="match status" value="1"/>
</dbReference>
<evidence type="ECO:0000256" key="2">
    <source>
        <dbReference type="ARBA" id="ARBA00022475"/>
    </source>
</evidence>
<organism evidence="9 10">
    <name type="scientific">Natronocella acetinitrilica</name>
    <dbReference type="NCBI Taxonomy" id="414046"/>
    <lineage>
        <taxon>Bacteria</taxon>
        <taxon>Pseudomonadati</taxon>
        <taxon>Pseudomonadota</taxon>
        <taxon>Gammaproteobacteria</taxon>
        <taxon>Chromatiales</taxon>
        <taxon>Ectothiorhodospiraceae</taxon>
        <taxon>Natronocella</taxon>
    </lineage>
</organism>
<comment type="subcellular location">
    <subcellularLocation>
        <location evidence="1 7">Cell inner membrane</location>
        <topology evidence="1 7">Multi-pass membrane protein</topology>
    </subcellularLocation>
</comment>
<evidence type="ECO:0000256" key="6">
    <source>
        <dbReference type="ARBA" id="ARBA00023136"/>
    </source>
</evidence>
<protein>
    <recommendedName>
        <fullName evidence="7">TRAP transporter large permease protein</fullName>
    </recommendedName>
</protein>
<dbReference type="AlphaFoldDB" id="A0AAE3G4N2"/>
<evidence type="ECO:0000256" key="3">
    <source>
        <dbReference type="ARBA" id="ARBA00022519"/>
    </source>
</evidence>
<dbReference type="NCBIfam" id="TIGR00786">
    <property type="entry name" value="dctM"/>
    <property type="match status" value="1"/>
</dbReference>
<accession>A0AAE3G4N2</accession>
<dbReference type="GO" id="GO:0022857">
    <property type="term" value="F:transmembrane transporter activity"/>
    <property type="evidence" value="ECO:0007669"/>
    <property type="project" value="UniProtKB-UniRule"/>
</dbReference>
<feature type="transmembrane region" description="Helical" evidence="7">
    <location>
        <begin position="138"/>
        <end position="162"/>
    </location>
</feature>
<keyword evidence="5 7" id="KW-1133">Transmembrane helix</keyword>
<keyword evidence="4 7" id="KW-0812">Transmembrane</keyword>
<comment type="caution">
    <text evidence="9">The sequence shown here is derived from an EMBL/GenBank/DDBJ whole genome shotgun (WGS) entry which is preliminary data.</text>
</comment>
<feature type="transmembrane region" description="Helical" evidence="7">
    <location>
        <begin position="97"/>
        <end position="126"/>
    </location>
</feature>
<comment type="function">
    <text evidence="7">Part of the tripartite ATP-independent periplasmic (TRAP) transport system.</text>
</comment>
<dbReference type="Proteomes" id="UP001205843">
    <property type="component" value="Unassembled WGS sequence"/>
</dbReference>
<dbReference type="EMBL" id="JALJXV010000007">
    <property type="protein sequence ID" value="MCP1675735.1"/>
    <property type="molecule type" value="Genomic_DNA"/>
</dbReference>
<feature type="transmembrane region" description="Helical" evidence="7">
    <location>
        <begin position="174"/>
        <end position="199"/>
    </location>
</feature>
<evidence type="ECO:0000256" key="1">
    <source>
        <dbReference type="ARBA" id="ARBA00004429"/>
    </source>
</evidence>
<feature type="transmembrane region" description="Helical" evidence="7">
    <location>
        <begin position="322"/>
        <end position="352"/>
    </location>
</feature>
<name>A0AAE3G4N2_9GAMM</name>
<keyword evidence="6 7" id="KW-0472">Membrane</keyword>
<feature type="domain" description="TRAP C4-dicarboxylate transport system permease DctM subunit" evidence="8">
    <location>
        <begin position="9"/>
        <end position="427"/>
    </location>
</feature>
<evidence type="ECO:0000256" key="7">
    <source>
        <dbReference type="RuleBase" id="RU369079"/>
    </source>
</evidence>
<evidence type="ECO:0000313" key="10">
    <source>
        <dbReference type="Proteomes" id="UP001205843"/>
    </source>
</evidence>
<feature type="transmembrane region" description="Helical" evidence="7">
    <location>
        <begin position="280"/>
        <end position="302"/>
    </location>
</feature>
<keyword evidence="10" id="KW-1185">Reference proteome</keyword>
<feature type="transmembrane region" description="Helical" evidence="7">
    <location>
        <begin position="219"/>
        <end position="244"/>
    </location>
</feature>
<feature type="transmembrane region" description="Helical" evidence="7">
    <location>
        <begin position="250"/>
        <end position="268"/>
    </location>
</feature>
<dbReference type="PANTHER" id="PTHR33362">
    <property type="entry name" value="SIALIC ACID TRAP TRANSPORTER PERMEASE PROTEIN SIAT-RELATED"/>
    <property type="match status" value="1"/>
</dbReference>
<dbReference type="InterPro" id="IPR004681">
    <property type="entry name" value="TRAP_DctM"/>
</dbReference>
<comment type="similarity">
    <text evidence="7">Belongs to the TRAP transporter large permease family.</text>
</comment>
<evidence type="ECO:0000256" key="5">
    <source>
        <dbReference type="ARBA" id="ARBA00022989"/>
    </source>
</evidence>
<proteinExistence type="inferred from homology"/>
<evidence type="ECO:0000259" key="8">
    <source>
        <dbReference type="Pfam" id="PF06808"/>
    </source>
</evidence>
<comment type="subunit">
    <text evidence="7">The complex comprises the extracytoplasmic solute receptor protein and the two transmembrane proteins.</text>
</comment>
<reference evidence="9" key="1">
    <citation type="submission" date="2022-03" db="EMBL/GenBank/DDBJ databases">
        <title>Genomic Encyclopedia of Type Strains, Phase III (KMG-III): the genomes of soil and plant-associated and newly described type strains.</title>
        <authorList>
            <person name="Whitman W."/>
        </authorList>
    </citation>
    <scope>NUCLEOTIDE SEQUENCE</scope>
    <source>
        <strain evidence="9">ANL 6-2</strain>
    </source>
</reference>
<evidence type="ECO:0000256" key="4">
    <source>
        <dbReference type="ARBA" id="ARBA00022692"/>
    </source>
</evidence>
<sequence>MEYLALWMFVALFALIILGFPIAFCLIGVALVFGIIRYEDIYIYQLLGRVESIASNWVLAAVPLFVFMGSVLERSGIAERLFDAFRLWTRNLPGGIAIAAILMCVMFAASSGVVGATEAVVGLLAIPAMLKYGYDKKLISGVICSGGSLGTIIPPSVVLIILGPMANVSIGRLFAAAMIPGLVLAFLYLVYVVLLALLVPSAAPRSHPDEPVVPLKEKLVITAKALVPPLLLVVCVLGSILAGIASPTEAAAVGGAGGLILSVMYGSLTWKALGQAIMQTLRVTTMIMFILMGGMMFTSVFFSLQGMSLITGFVSALDLSPWMFLFIVLLLAFLLGFFLEWISILLIFIPIFTPLLTHLGFDPIWFCILFLLIIQTSYLTPPMAPAIFYLRGISPPEITLSHMYWGMVPFLLIQGLMILLVILFPQLALWLPNVFFG</sequence>
<dbReference type="PANTHER" id="PTHR33362:SF7">
    <property type="entry name" value="SLL1103 PROTEIN"/>
    <property type="match status" value="1"/>
</dbReference>
<gene>
    <name evidence="9" type="ORF">J2T57_002890</name>
</gene>
<keyword evidence="7" id="KW-0813">Transport</keyword>
<feature type="transmembrane region" description="Helical" evidence="7">
    <location>
        <begin position="6"/>
        <end position="36"/>
    </location>
</feature>
<keyword evidence="2" id="KW-1003">Cell membrane</keyword>